<evidence type="ECO:0000256" key="1">
    <source>
        <dbReference type="ARBA" id="ARBA00023125"/>
    </source>
</evidence>
<protein>
    <submittedName>
        <fullName evidence="2">Transposase, IS605 OrfB family</fullName>
    </submittedName>
</protein>
<gene>
    <name evidence="2" type="ORF">EVA_20340</name>
</gene>
<comment type="caution">
    <text evidence="2">The sequence shown here is derived from an EMBL/GenBank/DDBJ whole genome shotgun (WGS) entry which is preliminary data.</text>
</comment>
<dbReference type="EMBL" id="AMCI01008107">
    <property type="protein sequence ID" value="EJW91552.1"/>
    <property type="molecule type" value="Genomic_DNA"/>
</dbReference>
<name>J9FPS3_9ZZZZ</name>
<dbReference type="NCBIfam" id="TIGR01766">
    <property type="entry name" value="IS200/IS605 family accessory protein TnpB-like domain"/>
    <property type="match status" value="1"/>
</dbReference>
<dbReference type="InterPro" id="IPR010095">
    <property type="entry name" value="Cas12f1-like_TNB"/>
</dbReference>
<dbReference type="GO" id="GO:0003677">
    <property type="term" value="F:DNA binding"/>
    <property type="evidence" value="ECO:0007669"/>
    <property type="project" value="UniProtKB-KW"/>
</dbReference>
<keyword evidence="1" id="KW-0238">DNA-binding</keyword>
<accession>J9FPS3</accession>
<proteinExistence type="predicted"/>
<organism evidence="2">
    <name type="scientific">gut metagenome</name>
    <dbReference type="NCBI Taxonomy" id="749906"/>
    <lineage>
        <taxon>unclassified sequences</taxon>
        <taxon>metagenomes</taxon>
        <taxon>organismal metagenomes</taxon>
    </lineage>
</organism>
<reference evidence="2" key="1">
    <citation type="journal article" date="2012" name="PLoS ONE">
        <title>Gene sets for utilization of primary and secondary nutrition supplies in the distal gut of endangered iberian lynx.</title>
        <authorList>
            <person name="Alcaide M."/>
            <person name="Messina E."/>
            <person name="Richter M."/>
            <person name="Bargiela R."/>
            <person name="Peplies J."/>
            <person name="Huws S.A."/>
            <person name="Newbold C.J."/>
            <person name="Golyshin P.N."/>
            <person name="Simon M.A."/>
            <person name="Lopez G."/>
            <person name="Yakimov M.M."/>
            <person name="Ferrer M."/>
        </authorList>
    </citation>
    <scope>NUCLEOTIDE SEQUENCE</scope>
</reference>
<evidence type="ECO:0000313" key="2">
    <source>
        <dbReference type="EMBL" id="EJW91552.1"/>
    </source>
</evidence>
<sequence length="439" mass="50674">MEITSTYSVRLHNFNRVFDDTVDVYRNAVDFFIELTMTHWESHFANLSQANDCIRAAESLSVRTIKRPMTTYNFCQDFEKFPCYLRRAAIKTAYGQVSSYQTRLAQWKAKQGQKGRQPGLPGAGRIFPVMYRDNTFVRTGRNCVQLKVRIRNTWDWVDVALDKHDVNYIALHCATRKELCPALRKRGKKWYLDFSFSEKVTLDKVSLDTQLVLGIDLGINNACVCSVMDSKGTIIGRRFLKLSKEQDSLERALQHIKKAQSNGAIHMPGLWARANGVNEDISVKTANFIVEVANEFKVDVIVMEHLDLSSRKRGSRRQRLHHWRAKYVQQMVAYKAHRCGIRVRRVCAWNTSKLAFDGTGVVTRDQDNYSMCTFKTGKRYSCDLSASYNIGARYFIREYEKSISVTKWRHITAKVPECAKRITRTLDTLTRVCAELRSL</sequence>
<dbReference type="AlphaFoldDB" id="J9FPS3"/>